<dbReference type="SUPFAM" id="SSF51556">
    <property type="entry name" value="Metallo-dependent hydrolases"/>
    <property type="match status" value="1"/>
</dbReference>
<dbReference type="STRING" id="418495.SAMN05216215_1029100"/>
<reference evidence="3" key="1">
    <citation type="submission" date="2016-10" db="EMBL/GenBank/DDBJ databases">
        <authorList>
            <person name="Varghese N."/>
            <person name="Submissions S."/>
        </authorList>
    </citation>
    <scope>NUCLEOTIDE SEQUENCE [LARGE SCALE GENOMIC DNA]</scope>
    <source>
        <strain evidence="3">CGMCC 4.3530</strain>
    </source>
</reference>
<dbReference type="GO" id="GO:0016831">
    <property type="term" value="F:carboxy-lyase activity"/>
    <property type="evidence" value="ECO:0007669"/>
    <property type="project" value="InterPro"/>
</dbReference>
<dbReference type="GO" id="GO:0016787">
    <property type="term" value="F:hydrolase activity"/>
    <property type="evidence" value="ECO:0007669"/>
    <property type="project" value="UniProtKB-KW"/>
</dbReference>
<name>A0A1H3L1Q5_9PSEU</name>
<accession>A0A1H3L1Q5</accession>
<dbReference type="InterPro" id="IPR032465">
    <property type="entry name" value="ACMSD"/>
</dbReference>
<gene>
    <name evidence="2" type="ORF">SAMN05216215_1029100</name>
</gene>
<dbReference type="Proteomes" id="UP000199529">
    <property type="component" value="Unassembled WGS sequence"/>
</dbReference>
<keyword evidence="2" id="KW-0378">Hydrolase</keyword>
<proteinExistence type="predicted"/>
<keyword evidence="1" id="KW-0456">Lyase</keyword>
<keyword evidence="3" id="KW-1185">Reference proteome</keyword>
<dbReference type="GO" id="GO:0019748">
    <property type="term" value="P:secondary metabolic process"/>
    <property type="evidence" value="ECO:0007669"/>
    <property type="project" value="TreeGrafter"/>
</dbReference>
<organism evidence="2 3">
    <name type="scientific">Saccharopolyspora shandongensis</name>
    <dbReference type="NCBI Taxonomy" id="418495"/>
    <lineage>
        <taxon>Bacteria</taxon>
        <taxon>Bacillati</taxon>
        <taxon>Actinomycetota</taxon>
        <taxon>Actinomycetes</taxon>
        <taxon>Pseudonocardiales</taxon>
        <taxon>Pseudonocardiaceae</taxon>
        <taxon>Saccharopolyspora</taxon>
    </lineage>
</organism>
<dbReference type="EMBL" id="FNOK01000029">
    <property type="protein sequence ID" value="SDY57825.1"/>
    <property type="molecule type" value="Genomic_DNA"/>
</dbReference>
<dbReference type="GO" id="GO:0005737">
    <property type="term" value="C:cytoplasm"/>
    <property type="evidence" value="ECO:0007669"/>
    <property type="project" value="TreeGrafter"/>
</dbReference>
<dbReference type="PANTHER" id="PTHR21240:SF28">
    <property type="entry name" value="ISO-OROTATE DECARBOXYLASE (EUROFUNG)"/>
    <property type="match status" value="1"/>
</dbReference>
<sequence length="298" mass="32027">MSYPVIDIHQHLWPAEFIDALRARADPPLLRGWTLHLAGEPPFEVDPADHEPSERAAREAGTAVALVSLSSPLGIEWLPPDESEPLLDAWHRGAAALPDPFRAWAAANVLEPDEQQVREALGSGCAGLQIPADAMRRPADVERIATLLAVCEQADRPVFVHPGPATSPAADVPGWWPPVVDYVAQLQAAWWSWHVAGRALLPRLRICFAAGAGLAPVHHERLAARGGQFDRVDPGVFVETSSYGPRGVDALVRVLGIDPVVLGSDRPYAEPVDPGLGEAAARAIRCSNPRRLLEGGTP</sequence>
<protein>
    <submittedName>
        <fullName evidence="2">Predicted metal-dependent hydrolase, TIM-barrel fold</fullName>
    </submittedName>
</protein>
<evidence type="ECO:0000256" key="1">
    <source>
        <dbReference type="ARBA" id="ARBA00023239"/>
    </source>
</evidence>
<evidence type="ECO:0000313" key="3">
    <source>
        <dbReference type="Proteomes" id="UP000199529"/>
    </source>
</evidence>
<dbReference type="RefSeq" id="WP_245761408.1">
    <property type="nucleotide sequence ID" value="NZ_FNOK01000029.1"/>
</dbReference>
<dbReference type="PANTHER" id="PTHR21240">
    <property type="entry name" value="2-AMINO-3-CARBOXYLMUCONATE-6-SEMIALDEHYDE DECARBOXYLASE"/>
    <property type="match status" value="1"/>
</dbReference>
<evidence type="ECO:0000313" key="2">
    <source>
        <dbReference type="EMBL" id="SDY57825.1"/>
    </source>
</evidence>
<dbReference type="Gene3D" id="3.20.20.140">
    <property type="entry name" value="Metal-dependent hydrolases"/>
    <property type="match status" value="1"/>
</dbReference>
<dbReference type="AlphaFoldDB" id="A0A1H3L1Q5"/>
<dbReference type="InterPro" id="IPR032466">
    <property type="entry name" value="Metal_Hydrolase"/>
</dbReference>